<protein>
    <submittedName>
        <fullName evidence="2">Uncharacterized protein</fullName>
    </submittedName>
</protein>
<reference evidence="2" key="1">
    <citation type="submission" date="2022-07" db="EMBL/GenBank/DDBJ databases">
        <title>Phylogenomic reconstructions and comparative analyses of Kickxellomycotina fungi.</title>
        <authorList>
            <person name="Reynolds N.K."/>
            <person name="Stajich J.E."/>
            <person name="Barry K."/>
            <person name="Grigoriev I.V."/>
            <person name="Crous P."/>
            <person name="Smith M.E."/>
        </authorList>
    </citation>
    <scope>NUCLEOTIDE SEQUENCE</scope>
    <source>
        <strain evidence="2">BCRC 34381</strain>
    </source>
</reference>
<dbReference type="AlphaFoldDB" id="A0A9W7Y9T8"/>
<feature type="compositionally biased region" description="Acidic residues" evidence="1">
    <location>
        <begin position="157"/>
        <end position="170"/>
    </location>
</feature>
<dbReference type="Proteomes" id="UP001143981">
    <property type="component" value="Unassembled WGS sequence"/>
</dbReference>
<gene>
    <name evidence="2" type="ORF">LPJ61_003826</name>
</gene>
<accession>A0A9W7Y9T8</accession>
<evidence type="ECO:0000256" key="1">
    <source>
        <dbReference type="SAM" id="MobiDB-lite"/>
    </source>
</evidence>
<feature type="region of interest" description="Disordered" evidence="1">
    <location>
        <begin position="157"/>
        <end position="181"/>
    </location>
</feature>
<dbReference type="OrthoDB" id="5597996at2759"/>
<evidence type="ECO:0000313" key="3">
    <source>
        <dbReference type="Proteomes" id="UP001143981"/>
    </source>
</evidence>
<organism evidence="2 3">
    <name type="scientific">Coemansia biformis</name>
    <dbReference type="NCBI Taxonomy" id="1286918"/>
    <lineage>
        <taxon>Eukaryota</taxon>
        <taxon>Fungi</taxon>
        <taxon>Fungi incertae sedis</taxon>
        <taxon>Zoopagomycota</taxon>
        <taxon>Kickxellomycotina</taxon>
        <taxon>Kickxellomycetes</taxon>
        <taxon>Kickxellales</taxon>
        <taxon>Kickxellaceae</taxon>
        <taxon>Coemansia</taxon>
    </lineage>
</organism>
<keyword evidence="3" id="KW-1185">Reference proteome</keyword>
<feature type="non-terminal residue" evidence="2">
    <location>
        <position position="206"/>
    </location>
</feature>
<name>A0A9W7Y9T8_9FUNG</name>
<sequence length="206" mass="22707">MAYKAVKYFYPYLDGCANFQLKTNCTVIVSLHTYKTTNDGDALAHFKLGLAELSMKKHMIVHCPGIDQQTADWLSQAKEHWHPSKAHSVAPEMGSLKEAKETISGNGVVYMVGVLMASTQSTVDSTDTAKEMAPSASDNGDWVDSGNGHGILLWTNDDDKDWVPHDDEDVNGGNPQPPSHTEQYRTVQAVLHNLLRLSDFTNCQAE</sequence>
<dbReference type="EMBL" id="JANBOI010000730">
    <property type="protein sequence ID" value="KAJ1728835.1"/>
    <property type="molecule type" value="Genomic_DNA"/>
</dbReference>
<evidence type="ECO:0000313" key="2">
    <source>
        <dbReference type="EMBL" id="KAJ1728835.1"/>
    </source>
</evidence>
<proteinExistence type="predicted"/>
<comment type="caution">
    <text evidence="2">The sequence shown here is derived from an EMBL/GenBank/DDBJ whole genome shotgun (WGS) entry which is preliminary data.</text>
</comment>